<evidence type="ECO:0000256" key="2">
    <source>
        <dbReference type="ARBA" id="ARBA00022448"/>
    </source>
</evidence>
<evidence type="ECO:0000256" key="5">
    <source>
        <dbReference type="SAM" id="SignalP"/>
    </source>
</evidence>
<evidence type="ECO:0000313" key="7">
    <source>
        <dbReference type="Proteomes" id="UP000316921"/>
    </source>
</evidence>
<keyword evidence="3 5" id="KW-0732">Signal</keyword>
<proteinExistence type="inferred from homology"/>
<dbReference type="GO" id="GO:0046872">
    <property type="term" value="F:metal ion binding"/>
    <property type="evidence" value="ECO:0007669"/>
    <property type="project" value="InterPro"/>
</dbReference>
<dbReference type="RefSeq" id="WP_145065898.1">
    <property type="nucleotide sequence ID" value="NZ_CP036287.1"/>
</dbReference>
<organism evidence="6 7">
    <name type="scientific">Engelhardtia mirabilis</name>
    <dbReference type="NCBI Taxonomy" id="2528011"/>
    <lineage>
        <taxon>Bacteria</taxon>
        <taxon>Pseudomonadati</taxon>
        <taxon>Planctomycetota</taxon>
        <taxon>Planctomycetia</taxon>
        <taxon>Planctomycetia incertae sedis</taxon>
        <taxon>Engelhardtia</taxon>
    </lineage>
</organism>
<gene>
    <name evidence="6" type="primary">znuA</name>
    <name evidence="6" type="ORF">Pla133_26790</name>
</gene>
<dbReference type="InterPro" id="IPR050492">
    <property type="entry name" value="Bact_metal-bind_prot9"/>
</dbReference>
<comment type="similarity">
    <text evidence="1">Belongs to the bacterial solute-binding protein 9 family.</text>
</comment>
<feature type="chain" id="PRO_5022062886" evidence="5">
    <location>
        <begin position="26"/>
        <end position="327"/>
    </location>
</feature>
<dbReference type="SUPFAM" id="SSF53807">
    <property type="entry name" value="Helical backbone' metal receptor"/>
    <property type="match status" value="1"/>
</dbReference>
<dbReference type="EMBL" id="CP036287">
    <property type="protein sequence ID" value="QDU67591.1"/>
    <property type="molecule type" value="Genomic_DNA"/>
</dbReference>
<reference evidence="6 7" key="1">
    <citation type="submission" date="2019-02" db="EMBL/GenBank/DDBJ databases">
        <title>Deep-cultivation of Planctomycetes and their phenomic and genomic characterization uncovers novel biology.</title>
        <authorList>
            <person name="Wiegand S."/>
            <person name="Jogler M."/>
            <person name="Boedeker C."/>
            <person name="Pinto D."/>
            <person name="Vollmers J."/>
            <person name="Rivas-Marin E."/>
            <person name="Kohn T."/>
            <person name="Peeters S.H."/>
            <person name="Heuer A."/>
            <person name="Rast P."/>
            <person name="Oberbeckmann S."/>
            <person name="Bunk B."/>
            <person name="Jeske O."/>
            <person name="Meyerdierks A."/>
            <person name="Storesund J.E."/>
            <person name="Kallscheuer N."/>
            <person name="Luecker S."/>
            <person name="Lage O.M."/>
            <person name="Pohl T."/>
            <person name="Merkel B.J."/>
            <person name="Hornburger P."/>
            <person name="Mueller R.-W."/>
            <person name="Bruemmer F."/>
            <person name="Labrenz M."/>
            <person name="Spormann A.M."/>
            <person name="Op den Camp H."/>
            <person name="Overmann J."/>
            <person name="Amann R."/>
            <person name="Jetten M.S.M."/>
            <person name="Mascher T."/>
            <person name="Medema M.H."/>
            <person name="Devos D.P."/>
            <person name="Kaster A.-K."/>
            <person name="Ovreas L."/>
            <person name="Rohde M."/>
            <person name="Galperin M.Y."/>
            <person name="Jogler C."/>
        </authorList>
    </citation>
    <scope>NUCLEOTIDE SEQUENCE [LARGE SCALE GENOMIC DNA]</scope>
    <source>
        <strain evidence="6 7">Pla133</strain>
    </source>
</reference>
<evidence type="ECO:0000256" key="4">
    <source>
        <dbReference type="SAM" id="MobiDB-lite"/>
    </source>
</evidence>
<feature type="compositionally biased region" description="Basic and acidic residues" evidence="4">
    <location>
        <begin position="146"/>
        <end position="161"/>
    </location>
</feature>
<evidence type="ECO:0000256" key="1">
    <source>
        <dbReference type="ARBA" id="ARBA00011028"/>
    </source>
</evidence>
<evidence type="ECO:0000256" key="3">
    <source>
        <dbReference type="ARBA" id="ARBA00022729"/>
    </source>
</evidence>
<dbReference type="Pfam" id="PF01297">
    <property type="entry name" value="ZnuA"/>
    <property type="match status" value="1"/>
</dbReference>
<dbReference type="PANTHER" id="PTHR42953">
    <property type="entry name" value="HIGH-AFFINITY ZINC UPTAKE SYSTEM PROTEIN ZNUA-RELATED"/>
    <property type="match status" value="1"/>
</dbReference>
<feature type="signal peptide" evidence="5">
    <location>
        <begin position="1"/>
        <end position="25"/>
    </location>
</feature>
<protein>
    <submittedName>
        <fullName evidence="6">High-affinity zinc uptake system binding-protein ZnuA</fullName>
    </submittedName>
</protein>
<dbReference type="AlphaFoldDB" id="A0A518BKT8"/>
<dbReference type="PROSITE" id="PS51257">
    <property type="entry name" value="PROKAR_LIPOPROTEIN"/>
    <property type="match status" value="1"/>
</dbReference>
<dbReference type="KEGG" id="pbap:Pla133_26790"/>
<accession>A0A518BKT8</accession>
<keyword evidence="2" id="KW-0813">Transport</keyword>
<dbReference type="Proteomes" id="UP000316921">
    <property type="component" value="Chromosome"/>
</dbReference>
<dbReference type="Gene3D" id="3.40.50.1980">
    <property type="entry name" value="Nitrogenase molybdenum iron protein domain"/>
    <property type="match status" value="2"/>
</dbReference>
<feature type="region of interest" description="Disordered" evidence="4">
    <location>
        <begin position="138"/>
        <end position="161"/>
    </location>
</feature>
<dbReference type="InterPro" id="IPR006127">
    <property type="entry name" value="ZnuA-like"/>
</dbReference>
<sequence length="327" mass="34695" precursor="true">MALTRSIRSSRNSVPALFAAPLALALGGLLSACGGAGGTGTAEAIEPDQVVRTTAYPVHFLTERVAGPEIEVELVLPAGADPIFWQPPREVLAALQGSRLIVTNGADFERWMRSASLPSTRVVRSADGFADRHLQFEGATHSHGPTGEHSHTGTDGHTWMDPRNAEDQALAIAAALADAYPDQAEQIQGRMVALRADLRALDRRLTQMLPALAQVRLIASHPAYDYIAARYGLEIVNLDLDPAEPLGLADFASIEAATDAGRVNVLLWESEPLAETVTELDERLGVRSVVFSPAEGPPAAGEPDYLGVMNANLDRLGEAAGVTSEGE</sequence>
<dbReference type="GO" id="GO:0030001">
    <property type="term" value="P:metal ion transport"/>
    <property type="evidence" value="ECO:0007669"/>
    <property type="project" value="InterPro"/>
</dbReference>
<dbReference type="PANTHER" id="PTHR42953:SF3">
    <property type="entry name" value="HIGH-AFFINITY ZINC UPTAKE SYSTEM PROTEIN ZNUA"/>
    <property type="match status" value="1"/>
</dbReference>
<keyword evidence="7" id="KW-1185">Reference proteome</keyword>
<name>A0A518BKT8_9BACT</name>
<evidence type="ECO:0000313" key="6">
    <source>
        <dbReference type="EMBL" id="QDU67591.1"/>
    </source>
</evidence>